<dbReference type="AlphaFoldDB" id="X0UQ41"/>
<dbReference type="PANTHER" id="PTHR41328">
    <property type="entry name" value="TERMINASE SMALL SUBUNIT-RELATED"/>
    <property type="match status" value="1"/>
</dbReference>
<comment type="caution">
    <text evidence="3">The sequence shown here is derived from an EMBL/GenBank/DDBJ whole genome shotgun (WGS) entry which is preliminary data.</text>
</comment>
<name>X0UQ41_9ZZZZ</name>
<accession>X0UQ41</accession>
<dbReference type="Gene3D" id="1.10.10.1400">
    <property type="entry name" value="Terminase, small subunit, N-terminal DNA-binding domain, HTH motif"/>
    <property type="match status" value="1"/>
</dbReference>
<dbReference type="InterPro" id="IPR038713">
    <property type="entry name" value="Terminase_Gp1_N_sf"/>
</dbReference>
<dbReference type="EMBL" id="BARS01015449">
    <property type="protein sequence ID" value="GAF90595.1"/>
    <property type="molecule type" value="Genomic_DNA"/>
</dbReference>
<keyword evidence="1" id="KW-1188">Viral release from host cell</keyword>
<dbReference type="GO" id="GO:0051276">
    <property type="term" value="P:chromosome organization"/>
    <property type="evidence" value="ECO:0007669"/>
    <property type="project" value="InterPro"/>
</dbReference>
<reference evidence="3" key="1">
    <citation type="journal article" date="2014" name="Front. Microbiol.">
        <title>High frequency of phylogenetically diverse reductive dehalogenase-homologous genes in deep subseafloor sedimentary metagenomes.</title>
        <authorList>
            <person name="Kawai M."/>
            <person name="Futagami T."/>
            <person name="Toyoda A."/>
            <person name="Takaki Y."/>
            <person name="Nishi S."/>
            <person name="Hori S."/>
            <person name="Arai W."/>
            <person name="Tsubouchi T."/>
            <person name="Morono Y."/>
            <person name="Uchiyama I."/>
            <person name="Ito T."/>
            <person name="Fujiyama A."/>
            <person name="Inagaki F."/>
            <person name="Takami H."/>
        </authorList>
    </citation>
    <scope>NUCLEOTIDE SEQUENCE</scope>
    <source>
        <strain evidence="3">Expedition CK06-06</strain>
    </source>
</reference>
<evidence type="ECO:0008006" key="4">
    <source>
        <dbReference type="Google" id="ProtNLM"/>
    </source>
</evidence>
<organism evidence="3">
    <name type="scientific">marine sediment metagenome</name>
    <dbReference type="NCBI Taxonomy" id="412755"/>
    <lineage>
        <taxon>unclassified sequences</taxon>
        <taxon>metagenomes</taxon>
        <taxon>ecological metagenomes</taxon>
    </lineage>
</organism>
<dbReference type="InterPro" id="IPR052404">
    <property type="entry name" value="SPP1-like_terminase"/>
</dbReference>
<evidence type="ECO:0000256" key="1">
    <source>
        <dbReference type="ARBA" id="ARBA00022612"/>
    </source>
</evidence>
<sequence>MGKLTKKRRVFVEEYLECWNATKAAEKAGYAHPGSQGSRLLQNVDIQALIEQRISEKALSADEVLLLLGKHARSDVSKYVDDTGTIDFKTVKEDGQPVRKITHRKGQHSSIELYDAQSALALLGKHHGLFRERMKIDAEIRIEGLADFMRRAAELERRGDDTGGSAVS</sequence>
<dbReference type="PANTHER" id="PTHR41328:SF2">
    <property type="entry name" value="TERMINASE SMALL SUBUNIT"/>
    <property type="match status" value="1"/>
</dbReference>
<proteinExistence type="predicted"/>
<keyword evidence="2" id="KW-0231">Viral genome packaging</keyword>
<protein>
    <recommendedName>
        <fullName evidence="4">Terminase small subunit</fullName>
    </recommendedName>
</protein>
<dbReference type="Pfam" id="PF03592">
    <property type="entry name" value="Terminase_2"/>
    <property type="match status" value="1"/>
</dbReference>
<gene>
    <name evidence="3" type="ORF">S01H1_25563</name>
</gene>
<evidence type="ECO:0000256" key="2">
    <source>
        <dbReference type="ARBA" id="ARBA00023219"/>
    </source>
</evidence>
<dbReference type="InterPro" id="IPR005335">
    <property type="entry name" value="Terminase_ssu"/>
</dbReference>
<evidence type="ECO:0000313" key="3">
    <source>
        <dbReference type="EMBL" id="GAF90595.1"/>
    </source>
</evidence>